<dbReference type="GO" id="GO:0016491">
    <property type="term" value="F:oxidoreductase activity"/>
    <property type="evidence" value="ECO:0007669"/>
    <property type="project" value="InterPro"/>
</dbReference>
<proteinExistence type="predicted"/>
<dbReference type="SUPFAM" id="SSF52833">
    <property type="entry name" value="Thioredoxin-like"/>
    <property type="match status" value="2"/>
</dbReference>
<dbReference type="PROSITE" id="PS51352">
    <property type="entry name" value="THIOREDOXIN_2"/>
    <property type="match status" value="1"/>
</dbReference>
<keyword evidence="1" id="KW-0732">Signal</keyword>
<dbReference type="AlphaFoldDB" id="A0A437R234"/>
<feature type="domain" description="Thioredoxin" evidence="2">
    <location>
        <begin position="14"/>
        <end position="161"/>
    </location>
</feature>
<dbReference type="PANTHER" id="PTHR42852:SF13">
    <property type="entry name" value="PROTEIN DIPZ"/>
    <property type="match status" value="1"/>
</dbReference>
<dbReference type="CDD" id="cd02947">
    <property type="entry name" value="TRX_family"/>
    <property type="match status" value="1"/>
</dbReference>
<evidence type="ECO:0000259" key="2">
    <source>
        <dbReference type="PROSITE" id="PS51352"/>
    </source>
</evidence>
<dbReference type="InterPro" id="IPR013766">
    <property type="entry name" value="Thioredoxin_domain"/>
</dbReference>
<dbReference type="EMBL" id="SACS01000003">
    <property type="protein sequence ID" value="RVU40772.1"/>
    <property type="molecule type" value="Genomic_DNA"/>
</dbReference>
<dbReference type="InterPro" id="IPR036249">
    <property type="entry name" value="Thioredoxin-like_sf"/>
</dbReference>
<evidence type="ECO:0000313" key="4">
    <source>
        <dbReference type="Proteomes" id="UP000283077"/>
    </source>
</evidence>
<dbReference type="Gene3D" id="3.40.30.10">
    <property type="entry name" value="Glutaredoxin"/>
    <property type="match status" value="2"/>
</dbReference>
<dbReference type="Proteomes" id="UP000283077">
    <property type="component" value="Unassembled WGS sequence"/>
</dbReference>
<sequence length="308" mass="34468">MKKMFSLLIWISYLALATPAMSADFASVQLQQFPTLQPVSLQGLNNGKPSYVKLWASWCQPCLEQMPHFQKLQQSYGDKVNFVAINININEERDAIRQVIKRFGLTMPVWLDQQGKIALALGLVGTPMSVLINSQGQQVYSTHESDQALDTLLAKLAAGQQLPPADNSSLSIAAQQQLLAPFTKGEHLLFFSASWCDWYLAESRPAMSAHCKVAQQGLNKLAAEFPAQHWQGVVNHLWTDDKALNDFIALYQLKVPFQIDSGGVLFQHFNVREIPVLLKIKDGKTVARITDFNDMAKVRLMLQQTKAL</sequence>
<dbReference type="Pfam" id="PF08534">
    <property type="entry name" value="Redoxin"/>
    <property type="match status" value="1"/>
</dbReference>
<protein>
    <submittedName>
        <fullName evidence="3">Redoxin domain-containing protein</fullName>
    </submittedName>
</protein>
<feature type="chain" id="PRO_5019398582" evidence="1">
    <location>
        <begin position="23"/>
        <end position="308"/>
    </location>
</feature>
<reference evidence="3 4" key="1">
    <citation type="submission" date="2019-01" db="EMBL/GenBank/DDBJ databases">
        <authorList>
            <person name="Chen W.-M."/>
        </authorList>
    </citation>
    <scope>NUCLEOTIDE SEQUENCE [LARGE SCALE GENOMIC DNA]</scope>
    <source>
        <strain evidence="3 4">KYPC3</strain>
    </source>
</reference>
<organism evidence="3 4">
    <name type="scientific">Rheinheimera riviphila</name>
    <dbReference type="NCBI Taxonomy" id="1834037"/>
    <lineage>
        <taxon>Bacteria</taxon>
        <taxon>Pseudomonadati</taxon>
        <taxon>Pseudomonadota</taxon>
        <taxon>Gammaproteobacteria</taxon>
        <taxon>Chromatiales</taxon>
        <taxon>Chromatiaceae</taxon>
        <taxon>Rheinheimera</taxon>
    </lineage>
</organism>
<dbReference type="InterPro" id="IPR050553">
    <property type="entry name" value="Thioredoxin_ResA/DsbE_sf"/>
</dbReference>
<feature type="signal peptide" evidence="1">
    <location>
        <begin position="1"/>
        <end position="22"/>
    </location>
</feature>
<comment type="caution">
    <text evidence="3">The sequence shown here is derived from an EMBL/GenBank/DDBJ whole genome shotgun (WGS) entry which is preliminary data.</text>
</comment>
<evidence type="ECO:0000256" key="1">
    <source>
        <dbReference type="SAM" id="SignalP"/>
    </source>
</evidence>
<dbReference type="InterPro" id="IPR013740">
    <property type="entry name" value="Redoxin"/>
</dbReference>
<dbReference type="CDD" id="cd02966">
    <property type="entry name" value="TlpA_like_family"/>
    <property type="match status" value="1"/>
</dbReference>
<keyword evidence="4" id="KW-1185">Reference proteome</keyword>
<dbReference type="OrthoDB" id="9788279at2"/>
<gene>
    <name evidence="3" type="ORF">EOE67_04125</name>
</gene>
<dbReference type="RefSeq" id="WP_127697785.1">
    <property type="nucleotide sequence ID" value="NZ_SACS01000003.1"/>
</dbReference>
<evidence type="ECO:0000313" key="3">
    <source>
        <dbReference type="EMBL" id="RVU40772.1"/>
    </source>
</evidence>
<dbReference type="PANTHER" id="PTHR42852">
    <property type="entry name" value="THIOL:DISULFIDE INTERCHANGE PROTEIN DSBE"/>
    <property type="match status" value="1"/>
</dbReference>
<name>A0A437R234_9GAMM</name>
<accession>A0A437R234</accession>